<keyword evidence="2" id="KW-0680">Restriction system</keyword>
<evidence type="ECO:0000256" key="2">
    <source>
        <dbReference type="ARBA" id="ARBA00022747"/>
    </source>
</evidence>
<evidence type="ECO:0000256" key="3">
    <source>
        <dbReference type="ARBA" id="ARBA00023125"/>
    </source>
</evidence>
<accession>A0A1H3EF64</accession>
<dbReference type="SUPFAM" id="SSF116734">
    <property type="entry name" value="DNA methylase specificity domain"/>
    <property type="match status" value="2"/>
</dbReference>
<dbReference type="Pfam" id="PF01420">
    <property type="entry name" value="Methylase_S"/>
    <property type="match status" value="1"/>
</dbReference>
<keyword evidence="3" id="KW-0238">DNA-binding</keyword>
<dbReference type="GO" id="GO:0009307">
    <property type="term" value="P:DNA restriction-modification system"/>
    <property type="evidence" value="ECO:0007669"/>
    <property type="project" value="UniProtKB-KW"/>
</dbReference>
<dbReference type="AlphaFoldDB" id="A0A1H3EF64"/>
<keyword evidence="6" id="KW-1185">Reference proteome</keyword>
<feature type="domain" description="Type I restriction modification DNA specificity" evidence="4">
    <location>
        <begin position="152"/>
        <end position="268"/>
    </location>
</feature>
<comment type="similarity">
    <text evidence="1">Belongs to the type-I restriction system S methylase family.</text>
</comment>
<dbReference type="PANTHER" id="PTHR30408:SF12">
    <property type="entry name" value="TYPE I RESTRICTION ENZYME MJAVIII SPECIFICITY SUBUNIT"/>
    <property type="match status" value="1"/>
</dbReference>
<dbReference type="InterPro" id="IPR044946">
    <property type="entry name" value="Restrct_endonuc_typeI_TRD_sf"/>
</dbReference>
<name>A0A1H3EF64_9PSED</name>
<evidence type="ECO:0000313" key="6">
    <source>
        <dbReference type="Proteomes" id="UP000243778"/>
    </source>
</evidence>
<dbReference type="EMBL" id="FNNU01000006">
    <property type="protein sequence ID" value="SDX77383.1"/>
    <property type="molecule type" value="Genomic_DNA"/>
</dbReference>
<dbReference type="InterPro" id="IPR052021">
    <property type="entry name" value="Type-I_RS_S_subunit"/>
</dbReference>
<dbReference type="GO" id="GO:0003677">
    <property type="term" value="F:DNA binding"/>
    <property type="evidence" value="ECO:0007669"/>
    <property type="project" value="UniProtKB-KW"/>
</dbReference>
<sequence length="300" mass="32721">MVGLGEAKFVKFDFPVPDMEEQALVSNVLDTLDTVILETEAIIAKLKAVKQGLLHDLLTRGIDTNGELRPPQAEAPHLYKESPLGWVPKVWDVVTLESVSNTVTSGSRDWARFYADSGALFVRIGNLTREHINFRFESTMYVRPPRNADGQRTRLESGDILISITADLGIVGVVPDGLGEAYINQHVALVRPDLNAVNSRFVGHYLAGPIAQTYISKLNDAGAKAGLNLPTIRGLLTIKPLHAEQDLIATRLDEIDNRIQSAAAESAKLRELKAGLMDDLLTGRVRVTPLLADATQRGSA</sequence>
<proteinExistence type="inferred from homology"/>
<reference evidence="6" key="1">
    <citation type="submission" date="2016-10" db="EMBL/GenBank/DDBJ databases">
        <authorList>
            <person name="Varghese N."/>
            <person name="Submissions S."/>
        </authorList>
    </citation>
    <scope>NUCLEOTIDE SEQUENCE [LARGE SCALE GENOMIC DNA]</scope>
    <source>
        <strain evidence="6">NRRL B-59562</strain>
    </source>
</reference>
<protein>
    <submittedName>
        <fullName evidence="5">Type I restriction enzyme, S subunit</fullName>
    </submittedName>
</protein>
<dbReference type="STRING" id="1007099.SAMN05216287_3695"/>
<dbReference type="Gene3D" id="1.10.287.1120">
    <property type="entry name" value="Bipartite methylase S protein"/>
    <property type="match status" value="1"/>
</dbReference>
<evidence type="ECO:0000256" key="1">
    <source>
        <dbReference type="ARBA" id="ARBA00010923"/>
    </source>
</evidence>
<dbReference type="InterPro" id="IPR000055">
    <property type="entry name" value="Restrct_endonuc_typeI_TRD"/>
</dbReference>
<dbReference type="Gene3D" id="3.90.220.20">
    <property type="entry name" value="DNA methylase specificity domains"/>
    <property type="match status" value="2"/>
</dbReference>
<organism evidence="5 6">
    <name type="scientific">Pseudomonas kuykendallii</name>
    <dbReference type="NCBI Taxonomy" id="1007099"/>
    <lineage>
        <taxon>Bacteria</taxon>
        <taxon>Pseudomonadati</taxon>
        <taxon>Pseudomonadota</taxon>
        <taxon>Gammaproteobacteria</taxon>
        <taxon>Pseudomonadales</taxon>
        <taxon>Pseudomonadaceae</taxon>
        <taxon>Pseudomonas</taxon>
    </lineage>
</organism>
<gene>
    <name evidence="5" type="ORF">SAMN05216287_3695</name>
</gene>
<evidence type="ECO:0000259" key="4">
    <source>
        <dbReference type="Pfam" id="PF01420"/>
    </source>
</evidence>
<dbReference type="Proteomes" id="UP000243778">
    <property type="component" value="Unassembled WGS sequence"/>
</dbReference>
<evidence type="ECO:0000313" key="5">
    <source>
        <dbReference type="EMBL" id="SDX77383.1"/>
    </source>
</evidence>
<dbReference type="PANTHER" id="PTHR30408">
    <property type="entry name" value="TYPE-1 RESTRICTION ENZYME ECOKI SPECIFICITY PROTEIN"/>
    <property type="match status" value="1"/>
</dbReference>